<dbReference type="EMBL" id="JAHESC010000012">
    <property type="protein sequence ID" value="MBT1686912.1"/>
    <property type="molecule type" value="Genomic_DNA"/>
</dbReference>
<protein>
    <submittedName>
        <fullName evidence="2">Uncharacterized protein</fullName>
    </submittedName>
</protein>
<dbReference type="Proteomes" id="UP001319180">
    <property type="component" value="Unassembled WGS sequence"/>
</dbReference>
<feature type="transmembrane region" description="Helical" evidence="1">
    <location>
        <begin position="12"/>
        <end position="34"/>
    </location>
</feature>
<proteinExistence type="predicted"/>
<gene>
    <name evidence="2" type="ORF">KK078_10105</name>
</gene>
<name>A0AAP2D8I0_9BACT</name>
<sequence>MKLIRNRILLKAFAVFFLLEILISTVVPAVSWALTAGPTSPEYSSFEPVDTTDMVNLLTGEMTYNMPVLEVPGPSGGYPMSLSYHAGVKTDQEASWVGLGFTLNPGAINRTVDGFADDNYNTRREQRDYWGGGETRTKTWTIGVNLPIRGLGISYNLAHTQDTYKGFSVSRKANVGYSYNNVNVGFSIGTDGVSVNANVAGENLMPRFGKRSTNNTGSLSIRRTSTDGGSAAFWFGSFAIKNFYTRYWSDQSDAIYSYGALYPGRVDDHDDHFVYTNGTRAEQSVDFAEFRSYSGDIYDLPEIHSGMQPGLTNPTTVADPSREAGGALPANDQYVVLGQGIGGMMEPVHFTNTPMHGQNSYFKNPISGVPMTYYPTIKYKSLRALPDKKVEFRFKNDFSNSLWMEWANLTGTTANDNIHLEGNSNIHAIADGYDDTGTQRKLAGSKDIQWFTTEEIRSGGAKSKGFIDTYADPLQRTRFMPIYTDYLQPESCLPVAWEDVHGKGGGIFTQDTYPTNLKNTYNAAHRYPSLKPRIVDLNRRIGGFMVTNESGVTYHYALPVYSYNEYTRTKMKKPLKGVATINEVKNEEPYAYTWLLTAVTGPDYVDRGGANGAPNGVLDDEDFGYWVKFDYGKWTDSYQWRTPHSGYLSDFESEYESFAYGIKELYYLDAIETKSHKALFVKSKRKDGKGVTSRLEGGSNPRQYKMWYMFNGSLTDDGYPNTPSGFGERATLEFSVSPVSTLKLDAIYLFNKKDLAAIPVTKAGGDKYDQAPISQPYFYPYAPFYAGEGYRHQDPWPYQAGKVTTIKPGEDGITVKYHNGDLVLDDEDIANLEKQGHAFKSKALKTVVFNTDYSLFDAAEPTWGVPNSYDYYSSSGKPCTEACSDPDLNFEWPSVPSSCYVPTPHCCNETRKDAFYAKYPLNSFLYSQVWNEGPCPDALADIKGGPVAYYRTGKLTLKKVEILGPNSERAMPPVTFAYAKNPGYNKDRYDLWGYYKSDYSTVTENGETFEGTRRITSLSAQNVDAWSLTEIGTPTGGKIKLEYEANTYDKSVYNKNTVFSIERINDVVPTTADDDFNIRLKEKGLDLTQFFSIGSVIPVTALFMTTNYTSVFFDENVTVTNVLPDQITVVSTNLSNARRSPAGYQRYFISGAVVSLGDNSTKPIGGIRVKAVRMAEFGGHERATEYKYTNGVTSYVPFNSVSVNFPTDIPFFNSLASQPDWDANKVKLTSDRASFQALLNTMYMPVLVFGREAPAPGVMYGRVDVQDSYDGKSADSYSAYTFKTFTEDMLTRERGTAPQQWDRVLTNDVASVGSILTERRYAKDFALLSETIYGYLWDDVDESFEPAMRALRQGTIEQIFNKHVTNKEYMATEINMPVYEILNSQKFIQLKRIDRPNPMTTITERNVKLDTETKTEFWEFDSYSGRPTKTLVKNGNNWVMTEVTPAYRIYEYSGMTEAQLSSGFRGMGLKLKNPFNKHMLTQETVARVYDANTDGTYSGLISADVQTWSNQIDVVYPDHSQSKEQQVWRKNANYVFVGDDTFPLTARGLYKLENQTNFTAWEKYADWETGAPAGWKFNKAATLYDVYSHVLEAVDENGLYTSTRMSADLLRQEALVTNGQYDEFAYSGFEEDRQFATADDILMLGDGMIDRSHEAHTGNATLSLAAGKRGLKADINVALDPRSLDGQLHVSFWLYGMNNPQVTVEFVDDPNGSTVKPYPIDWAAMKRSGPWYLCELDIPVGVDALHTELRKAVQVRLANNGSMPIYIDDFRAHRSDAPMISYLYNDHGLVSHVLDNNNIYTYYEYDAGGALTSVWQETLSLGTTTRVKVKEIKTRYHHEEN</sequence>
<comment type="caution">
    <text evidence="2">The sequence shown here is derived from an EMBL/GenBank/DDBJ whole genome shotgun (WGS) entry which is preliminary data.</text>
</comment>
<keyword evidence="3" id="KW-1185">Reference proteome</keyword>
<dbReference type="RefSeq" id="WP_254090148.1">
    <property type="nucleotide sequence ID" value="NZ_JAHESC010000012.1"/>
</dbReference>
<keyword evidence="1" id="KW-0812">Transmembrane</keyword>
<evidence type="ECO:0000256" key="1">
    <source>
        <dbReference type="SAM" id="Phobius"/>
    </source>
</evidence>
<accession>A0AAP2D8I0</accession>
<evidence type="ECO:0000313" key="2">
    <source>
        <dbReference type="EMBL" id="MBT1686912.1"/>
    </source>
</evidence>
<keyword evidence="1" id="KW-0472">Membrane</keyword>
<keyword evidence="1" id="KW-1133">Transmembrane helix</keyword>
<evidence type="ECO:0000313" key="3">
    <source>
        <dbReference type="Proteomes" id="UP001319180"/>
    </source>
</evidence>
<reference evidence="2 3" key="1">
    <citation type="submission" date="2021-05" db="EMBL/GenBank/DDBJ databases">
        <title>A Polyphasic approach of four new species of the genus Ohtaekwangia: Ohtaekwangia histidinii sp. nov., Ohtaekwangia cretensis sp. nov., Ohtaekwangia indiensis sp. nov., Ohtaekwangia reichenbachii sp. nov. from diverse environment.</title>
        <authorList>
            <person name="Octaviana S."/>
        </authorList>
    </citation>
    <scope>NUCLEOTIDE SEQUENCE [LARGE SCALE GENOMIC DNA]</scope>
    <source>
        <strain evidence="2 3">PWU37</strain>
    </source>
</reference>
<organism evidence="2 3">
    <name type="scientific">Dawidia soli</name>
    <dbReference type="NCBI Taxonomy" id="2782352"/>
    <lineage>
        <taxon>Bacteria</taxon>
        <taxon>Pseudomonadati</taxon>
        <taxon>Bacteroidota</taxon>
        <taxon>Cytophagia</taxon>
        <taxon>Cytophagales</taxon>
        <taxon>Chryseotaleaceae</taxon>
        <taxon>Dawidia</taxon>
    </lineage>
</organism>